<evidence type="ECO:0000256" key="4">
    <source>
        <dbReference type="ARBA" id="ARBA00022989"/>
    </source>
</evidence>
<sequence length="128" mass="14199">MTWISKSTTAIGALLLVHACYSAQEHAALQAIKMTTTELPADISIEVLVATLVLSLGLVLSTATLRPVKWHVWAGTMEREGRHAFAQDTTDEKDTVTNPFGMLETRPSFVDIRRHKADFAKWVKPNPQ</sequence>
<name>A0AAD5WSR0_9PEZI</name>
<evidence type="ECO:0000313" key="7">
    <source>
        <dbReference type="EMBL" id="KAJ2899718.1"/>
    </source>
</evidence>
<reference evidence="7" key="1">
    <citation type="submission" date="2022-07" db="EMBL/GenBank/DDBJ databases">
        <title>Draft genome sequence of Zalerion maritima ATCC 34329, a (micro)plastics degrading marine fungus.</title>
        <authorList>
            <person name="Paco A."/>
            <person name="Goncalves M.F.M."/>
            <person name="Rocha-Santos T.A.P."/>
            <person name="Alves A."/>
        </authorList>
    </citation>
    <scope>NUCLEOTIDE SEQUENCE</scope>
    <source>
        <strain evidence="7">ATCC 34329</strain>
    </source>
</reference>
<dbReference type="AlphaFoldDB" id="A0AAD5WSR0"/>
<comment type="caution">
    <text evidence="7">The sequence shown here is derived from an EMBL/GenBank/DDBJ whole genome shotgun (WGS) entry which is preliminary data.</text>
</comment>
<gene>
    <name evidence="7" type="ORF">MKZ38_002911</name>
</gene>
<evidence type="ECO:0000256" key="6">
    <source>
        <dbReference type="SAM" id="Phobius"/>
    </source>
</evidence>
<keyword evidence="4 6" id="KW-1133">Transmembrane helix</keyword>
<dbReference type="PANTHER" id="PTHR28144">
    <property type="entry name" value="ER MEMBRANE PROTEIN COMPLEX SUBUNIT 5"/>
    <property type="match status" value="1"/>
</dbReference>
<organism evidence="7 8">
    <name type="scientific">Zalerion maritima</name>
    <dbReference type="NCBI Taxonomy" id="339359"/>
    <lineage>
        <taxon>Eukaryota</taxon>
        <taxon>Fungi</taxon>
        <taxon>Dikarya</taxon>
        <taxon>Ascomycota</taxon>
        <taxon>Pezizomycotina</taxon>
        <taxon>Sordariomycetes</taxon>
        <taxon>Lulworthiomycetidae</taxon>
        <taxon>Lulworthiales</taxon>
        <taxon>Lulworthiaceae</taxon>
        <taxon>Zalerion</taxon>
    </lineage>
</organism>
<protein>
    <submittedName>
        <fullName evidence="7">Transmembrane protein 32</fullName>
    </submittedName>
</protein>
<dbReference type="EMBL" id="JAKWBI020000190">
    <property type="protein sequence ID" value="KAJ2899718.1"/>
    <property type="molecule type" value="Genomic_DNA"/>
</dbReference>
<dbReference type="InterPro" id="IPR018937">
    <property type="entry name" value="MMgT"/>
</dbReference>
<evidence type="ECO:0000256" key="1">
    <source>
        <dbReference type="ARBA" id="ARBA00004127"/>
    </source>
</evidence>
<accession>A0AAD5WSR0</accession>
<feature type="transmembrane region" description="Helical" evidence="6">
    <location>
        <begin position="43"/>
        <end position="65"/>
    </location>
</feature>
<evidence type="ECO:0000256" key="5">
    <source>
        <dbReference type="ARBA" id="ARBA00023136"/>
    </source>
</evidence>
<dbReference type="GO" id="GO:0034975">
    <property type="term" value="P:protein folding in endoplasmic reticulum"/>
    <property type="evidence" value="ECO:0007669"/>
    <property type="project" value="TreeGrafter"/>
</dbReference>
<dbReference type="InterPro" id="IPR053279">
    <property type="entry name" value="EMC_subunit"/>
</dbReference>
<dbReference type="GO" id="GO:0072546">
    <property type="term" value="C:EMC complex"/>
    <property type="evidence" value="ECO:0007669"/>
    <property type="project" value="TreeGrafter"/>
</dbReference>
<evidence type="ECO:0000256" key="3">
    <source>
        <dbReference type="ARBA" id="ARBA00022692"/>
    </source>
</evidence>
<dbReference type="Pfam" id="PF10270">
    <property type="entry name" value="MMgT"/>
    <property type="match status" value="1"/>
</dbReference>
<keyword evidence="3 6" id="KW-0812">Transmembrane</keyword>
<keyword evidence="8" id="KW-1185">Reference proteome</keyword>
<evidence type="ECO:0000256" key="2">
    <source>
        <dbReference type="ARBA" id="ARBA00006109"/>
    </source>
</evidence>
<keyword evidence="5 6" id="KW-0472">Membrane</keyword>
<comment type="subcellular location">
    <subcellularLocation>
        <location evidence="1">Endomembrane system</location>
        <topology evidence="1">Multi-pass membrane protein</topology>
    </subcellularLocation>
</comment>
<dbReference type="Proteomes" id="UP001201980">
    <property type="component" value="Unassembled WGS sequence"/>
</dbReference>
<dbReference type="PANTHER" id="PTHR28144:SF1">
    <property type="entry name" value="ER MEMBRANE PROTEIN COMPLEX SUBUNIT 5"/>
    <property type="match status" value="1"/>
</dbReference>
<evidence type="ECO:0000313" key="8">
    <source>
        <dbReference type="Proteomes" id="UP001201980"/>
    </source>
</evidence>
<proteinExistence type="inferred from homology"/>
<comment type="similarity">
    <text evidence="2">Belongs to the membrane magnesium transporter (TC 1.A.67) family.</text>
</comment>